<dbReference type="InterPro" id="IPR014748">
    <property type="entry name" value="Enoyl-CoA_hydra_C"/>
</dbReference>
<evidence type="ECO:0000313" key="2">
    <source>
        <dbReference type="EMBL" id="SEA56370.1"/>
    </source>
</evidence>
<accession>A0A1H4C7S0</accession>
<dbReference type="InterPro" id="IPR051683">
    <property type="entry name" value="Enoyl-CoA_Hydratase/Isomerase"/>
</dbReference>
<reference evidence="2 3" key="1">
    <citation type="submission" date="2016-10" db="EMBL/GenBank/DDBJ databases">
        <authorList>
            <person name="de Groot N.N."/>
        </authorList>
    </citation>
    <scope>NUCLEOTIDE SEQUENCE [LARGE SCALE GENOMIC DNA]</scope>
    <source>
        <strain evidence="2 3">CGMCC 1.3430</strain>
    </source>
</reference>
<proteinExistence type="inferred from homology"/>
<dbReference type="OrthoDB" id="9807606at2"/>
<dbReference type="Gene3D" id="1.10.12.10">
    <property type="entry name" value="Lyase 2-enoyl-coa Hydratase, Chain A, domain 2"/>
    <property type="match status" value="1"/>
</dbReference>
<dbReference type="FunFam" id="3.90.226.10:FF:000066">
    <property type="entry name" value="Enoyl-CoA hydratase"/>
    <property type="match status" value="1"/>
</dbReference>
<dbReference type="GO" id="GO:0003824">
    <property type="term" value="F:catalytic activity"/>
    <property type="evidence" value="ECO:0007669"/>
    <property type="project" value="UniProtKB-ARBA"/>
</dbReference>
<dbReference type="Proteomes" id="UP000198773">
    <property type="component" value="Unassembled WGS sequence"/>
</dbReference>
<gene>
    <name evidence="2" type="ORF">SAMN04488051_10415</name>
</gene>
<organism evidence="2 3">
    <name type="scientific">Alkalimonas amylolytica</name>
    <dbReference type="NCBI Taxonomy" id="152573"/>
    <lineage>
        <taxon>Bacteria</taxon>
        <taxon>Pseudomonadati</taxon>
        <taxon>Pseudomonadota</taxon>
        <taxon>Gammaproteobacteria</taxon>
        <taxon>Alkalimonas</taxon>
    </lineage>
</organism>
<dbReference type="SUPFAM" id="SSF52096">
    <property type="entry name" value="ClpP/crotonase"/>
    <property type="match status" value="1"/>
</dbReference>
<comment type="similarity">
    <text evidence="1">Belongs to the enoyl-CoA hydratase/isomerase family.</text>
</comment>
<dbReference type="InterPro" id="IPR001753">
    <property type="entry name" value="Enoyl-CoA_hydra/iso"/>
</dbReference>
<evidence type="ECO:0000313" key="3">
    <source>
        <dbReference type="Proteomes" id="UP000198773"/>
    </source>
</evidence>
<dbReference type="CDD" id="cd06558">
    <property type="entry name" value="crotonase-like"/>
    <property type="match status" value="1"/>
</dbReference>
<dbReference type="Pfam" id="PF00378">
    <property type="entry name" value="ECH_1"/>
    <property type="match status" value="1"/>
</dbReference>
<dbReference type="RefSeq" id="WP_091342091.1">
    <property type="nucleotide sequence ID" value="NZ_FNRM01000004.1"/>
</dbReference>
<name>A0A1H4C7S0_ALKAM</name>
<dbReference type="EMBL" id="FNRM01000004">
    <property type="protein sequence ID" value="SEA56370.1"/>
    <property type="molecule type" value="Genomic_DNA"/>
</dbReference>
<keyword evidence="3" id="KW-1185">Reference proteome</keyword>
<dbReference type="STRING" id="152573.SAMN04488051_10415"/>
<dbReference type="Gene3D" id="3.90.226.10">
    <property type="entry name" value="2-enoyl-CoA Hydratase, Chain A, domain 1"/>
    <property type="match status" value="1"/>
</dbReference>
<dbReference type="InterPro" id="IPR029045">
    <property type="entry name" value="ClpP/crotonase-like_dom_sf"/>
</dbReference>
<protein>
    <submittedName>
        <fullName evidence="2">Methylglutaconyl-CoA hydratase</fullName>
    </submittedName>
</protein>
<dbReference type="AlphaFoldDB" id="A0A1H4C7S0"/>
<dbReference type="PANTHER" id="PTHR42964">
    <property type="entry name" value="ENOYL-COA HYDRATASE"/>
    <property type="match status" value="1"/>
</dbReference>
<evidence type="ECO:0000256" key="1">
    <source>
        <dbReference type="ARBA" id="ARBA00005254"/>
    </source>
</evidence>
<sequence length="264" mass="28543">MAESYIELSVSPQGIASLTLNRPEVHNAFDDVMIEQIITALQQLAANPAVRLLLLKAHGKNFSAGADLNWMRSMAAKDYQQNLDDAGRLAELMRSLDRFPKPTIALVQGAAFGGALGLVACCDIALAEPKASFCLSEVKIGLIPAVISPYVMRAIGERASRRYFLTAERFFADEALRLGLLHQVVADGDLLQAADKLCQQLLQNSPAALSAAKQLIADVDQQPINPALIQHTSEAIARIRVSAEGQEGLTAFLTKRSPGWLPKD</sequence>
<dbReference type="GO" id="GO:0008300">
    <property type="term" value="P:isoprenoid catabolic process"/>
    <property type="evidence" value="ECO:0007669"/>
    <property type="project" value="TreeGrafter"/>
</dbReference>
<dbReference type="PANTHER" id="PTHR42964:SF1">
    <property type="entry name" value="POLYKETIDE BIOSYNTHESIS ENOYL-COA HYDRATASE PKSH-RELATED"/>
    <property type="match status" value="1"/>
</dbReference>